<gene>
    <name evidence="2" type="ORF">FHU38_004884</name>
</gene>
<dbReference type="EMBL" id="JAAOYM010000002">
    <property type="protein sequence ID" value="NIJ14483.1"/>
    <property type="molecule type" value="Genomic_DNA"/>
</dbReference>
<feature type="domain" description="SseB protein N-terminal" evidence="1">
    <location>
        <begin position="171"/>
        <end position="282"/>
    </location>
</feature>
<protein>
    <recommendedName>
        <fullName evidence="1">SseB protein N-terminal domain-containing protein</fullName>
    </recommendedName>
</protein>
<dbReference type="InterPro" id="IPR009839">
    <property type="entry name" value="SseB_N"/>
</dbReference>
<evidence type="ECO:0000259" key="1">
    <source>
        <dbReference type="Pfam" id="PF07179"/>
    </source>
</evidence>
<dbReference type="Proteomes" id="UP000545493">
    <property type="component" value="Unassembled WGS sequence"/>
</dbReference>
<dbReference type="AlphaFoldDB" id="A0A7X5ZT14"/>
<evidence type="ECO:0000313" key="3">
    <source>
        <dbReference type="Proteomes" id="UP000545493"/>
    </source>
</evidence>
<dbReference type="RefSeq" id="WP_167176669.1">
    <property type="nucleotide sequence ID" value="NZ_JAAOYM010000002.1"/>
</dbReference>
<dbReference type="Pfam" id="PF07179">
    <property type="entry name" value="SseB"/>
    <property type="match status" value="1"/>
</dbReference>
<keyword evidence="3" id="KW-1185">Reference proteome</keyword>
<proteinExistence type="predicted"/>
<comment type="caution">
    <text evidence="2">The sequence shown here is derived from an EMBL/GenBank/DDBJ whole genome shotgun (WGS) entry which is preliminary data.</text>
</comment>
<organism evidence="2 3">
    <name type="scientific">Saccharomonospora amisosensis</name>
    <dbReference type="NCBI Taxonomy" id="1128677"/>
    <lineage>
        <taxon>Bacteria</taxon>
        <taxon>Bacillati</taxon>
        <taxon>Actinomycetota</taxon>
        <taxon>Actinomycetes</taxon>
        <taxon>Pseudonocardiales</taxon>
        <taxon>Pseudonocardiaceae</taxon>
        <taxon>Saccharomonospora</taxon>
    </lineage>
</organism>
<accession>A0A7X5ZT14</accession>
<name>A0A7X5ZT14_9PSEU</name>
<sequence length="307" mass="33414">MRSGWQPADQREADMVAALRNGQGWRYAELVLSGPLYLPKLPDRDSDEWWELVRELTLPTENVLAFTSVEAMSVVLGSFAQGYKKTDFASLLRRWPNPNWLLALNPALPIGLITPPAAVYGLASGEVDLTPIAQVQADYEAGAEEAVRHICLRGLGAEDKPAYAKPPVNELEEALAEAVSRQDGDEFLDALLGAEVVVPVSEPVTDPAGLTESDFPWHKIGEDYPVIPVFSSTEVLDHLAPTLRHRTRLPFLAMLANWPDETHVLCFNPGTETEVVLFGDAILELVAEVADSLPGGGDGTAPTGDRR</sequence>
<evidence type="ECO:0000313" key="2">
    <source>
        <dbReference type="EMBL" id="NIJ14483.1"/>
    </source>
</evidence>
<reference evidence="2 3" key="1">
    <citation type="submission" date="2020-03" db="EMBL/GenBank/DDBJ databases">
        <title>Sequencing the genomes of 1000 actinobacteria strains.</title>
        <authorList>
            <person name="Klenk H.-P."/>
        </authorList>
    </citation>
    <scope>NUCLEOTIDE SEQUENCE [LARGE SCALE GENOMIC DNA]</scope>
    <source>
        <strain evidence="2 3">DSM 45685</strain>
    </source>
</reference>